<accession>E9FXA7</accession>
<organism evidence="2 3">
    <name type="scientific">Daphnia pulex</name>
    <name type="common">Water flea</name>
    <dbReference type="NCBI Taxonomy" id="6669"/>
    <lineage>
        <taxon>Eukaryota</taxon>
        <taxon>Metazoa</taxon>
        <taxon>Ecdysozoa</taxon>
        <taxon>Arthropoda</taxon>
        <taxon>Crustacea</taxon>
        <taxon>Branchiopoda</taxon>
        <taxon>Diplostraca</taxon>
        <taxon>Cladocera</taxon>
        <taxon>Anomopoda</taxon>
        <taxon>Daphniidae</taxon>
        <taxon>Daphnia</taxon>
    </lineage>
</organism>
<dbReference type="AlphaFoldDB" id="E9FXA7"/>
<dbReference type="KEGG" id="dpx:DAPPUDRAFT_311574"/>
<feature type="transmembrane region" description="Helical" evidence="1">
    <location>
        <begin position="7"/>
        <end position="29"/>
    </location>
</feature>
<gene>
    <name evidence="2" type="ORF">DAPPUDRAFT_311574</name>
</gene>
<protein>
    <submittedName>
        <fullName evidence="2">Uncharacterized protein</fullName>
    </submittedName>
</protein>
<evidence type="ECO:0000256" key="1">
    <source>
        <dbReference type="SAM" id="Phobius"/>
    </source>
</evidence>
<keyword evidence="1" id="KW-1133">Transmembrane helix</keyword>
<keyword evidence="1" id="KW-0472">Membrane</keyword>
<dbReference type="EMBL" id="GL732526">
    <property type="protein sequence ID" value="EFX88047.1"/>
    <property type="molecule type" value="Genomic_DNA"/>
</dbReference>
<keyword evidence="3" id="KW-1185">Reference proteome</keyword>
<dbReference type="Proteomes" id="UP000000305">
    <property type="component" value="Unassembled WGS sequence"/>
</dbReference>
<evidence type="ECO:0000313" key="2">
    <source>
        <dbReference type="EMBL" id="EFX88047.1"/>
    </source>
</evidence>
<dbReference type="HOGENOM" id="CLU_1596208_0_0_1"/>
<keyword evidence="1" id="KW-0812">Transmembrane</keyword>
<evidence type="ECO:0000313" key="3">
    <source>
        <dbReference type="Proteomes" id="UP000000305"/>
    </source>
</evidence>
<proteinExistence type="predicted"/>
<reference evidence="2 3" key="1">
    <citation type="journal article" date="2011" name="Science">
        <title>The ecoresponsive genome of Daphnia pulex.</title>
        <authorList>
            <person name="Colbourne J.K."/>
            <person name="Pfrender M.E."/>
            <person name="Gilbert D."/>
            <person name="Thomas W.K."/>
            <person name="Tucker A."/>
            <person name="Oakley T.H."/>
            <person name="Tokishita S."/>
            <person name="Aerts A."/>
            <person name="Arnold G.J."/>
            <person name="Basu M.K."/>
            <person name="Bauer D.J."/>
            <person name="Caceres C.E."/>
            <person name="Carmel L."/>
            <person name="Casola C."/>
            <person name="Choi J.H."/>
            <person name="Detter J.C."/>
            <person name="Dong Q."/>
            <person name="Dusheyko S."/>
            <person name="Eads B.D."/>
            <person name="Frohlich T."/>
            <person name="Geiler-Samerotte K.A."/>
            <person name="Gerlach D."/>
            <person name="Hatcher P."/>
            <person name="Jogdeo S."/>
            <person name="Krijgsveld J."/>
            <person name="Kriventseva E.V."/>
            <person name="Kultz D."/>
            <person name="Laforsch C."/>
            <person name="Lindquist E."/>
            <person name="Lopez J."/>
            <person name="Manak J.R."/>
            <person name="Muller J."/>
            <person name="Pangilinan J."/>
            <person name="Patwardhan R.P."/>
            <person name="Pitluck S."/>
            <person name="Pritham E.J."/>
            <person name="Rechtsteiner A."/>
            <person name="Rho M."/>
            <person name="Rogozin I.B."/>
            <person name="Sakarya O."/>
            <person name="Salamov A."/>
            <person name="Schaack S."/>
            <person name="Shapiro H."/>
            <person name="Shiga Y."/>
            <person name="Skalitzky C."/>
            <person name="Smith Z."/>
            <person name="Souvorov A."/>
            <person name="Sung W."/>
            <person name="Tang Z."/>
            <person name="Tsuchiya D."/>
            <person name="Tu H."/>
            <person name="Vos H."/>
            <person name="Wang M."/>
            <person name="Wolf Y.I."/>
            <person name="Yamagata H."/>
            <person name="Yamada T."/>
            <person name="Ye Y."/>
            <person name="Shaw J.R."/>
            <person name="Andrews J."/>
            <person name="Crease T.J."/>
            <person name="Tang H."/>
            <person name="Lucas S.M."/>
            <person name="Robertson H.M."/>
            <person name="Bork P."/>
            <person name="Koonin E.V."/>
            <person name="Zdobnov E.M."/>
            <person name="Grigoriev I.V."/>
            <person name="Lynch M."/>
            <person name="Boore J.L."/>
        </authorList>
    </citation>
    <scope>NUCLEOTIDE SEQUENCE [LARGE SCALE GENOMIC DNA]</scope>
</reference>
<name>E9FXA7_DAPPU</name>
<dbReference type="InParanoid" id="E9FXA7"/>
<sequence>MLKFICLVNYGVVLLLGVVSLMAGSVMVYRSLLGMAAYYTEVYKCYTTMYPEYYTTAHVAPTYYAECPKKLWCRAAANVVTMMADRPLVCRYLLGMVGITTTYTTTAYYAETCKCQTTKASEYVGTTVYVGTSYYAEAPK</sequence>